<dbReference type="InterPro" id="IPR036390">
    <property type="entry name" value="WH_DNA-bd_sf"/>
</dbReference>
<evidence type="ECO:0000259" key="1">
    <source>
        <dbReference type="PROSITE" id="PS50995"/>
    </source>
</evidence>
<evidence type="ECO:0000313" key="2">
    <source>
        <dbReference type="EMBL" id="SLN24990.1"/>
    </source>
</evidence>
<dbReference type="PROSITE" id="PS50995">
    <property type="entry name" value="HTH_MARR_2"/>
    <property type="match status" value="1"/>
</dbReference>
<dbReference type="RefSeq" id="WP_232618237.1">
    <property type="nucleotide sequence ID" value="NZ_FWFN01000002.1"/>
</dbReference>
<proteinExistence type="predicted"/>
<dbReference type="SUPFAM" id="SSF46785">
    <property type="entry name" value="Winged helix' DNA-binding domain"/>
    <property type="match status" value="1"/>
</dbReference>
<name>A0A1X6YLM5_9RHOB</name>
<dbReference type="GO" id="GO:0006950">
    <property type="term" value="P:response to stress"/>
    <property type="evidence" value="ECO:0007669"/>
    <property type="project" value="TreeGrafter"/>
</dbReference>
<dbReference type="AlphaFoldDB" id="A0A1X6YLM5"/>
<sequence length="159" mass="17862">MAADSQDAEPDPFAGDDDPRMGANRVWFNLLRVQRSVGARIASRLRAEGIGDPIWYEILLELERAGPAGMVMADLERRLFTRQYALSRHAARIEAQGWIRSEASPGPGRSKRLVLTDAGLGMHDRIWEVYSEVIAEELGARMSTEEAYALARHLIRLYP</sequence>
<dbReference type="InterPro" id="IPR039422">
    <property type="entry name" value="MarR/SlyA-like"/>
</dbReference>
<dbReference type="InterPro" id="IPR000835">
    <property type="entry name" value="HTH_MarR-typ"/>
</dbReference>
<evidence type="ECO:0000313" key="3">
    <source>
        <dbReference type="Proteomes" id="UP000193963"/>
    </source>
</evidence>
<dbReference type="InterPro" id="IPR036388">
    <property type="entry name" value="WH-like_DNA-bd_sf"/>
</dbReference>
<organism evidence="2 3">
    <name type="scientific">Pseudooceanicola marinus</name>
    <dbReference type="NCBI Taxonomy" id="396013"/>
    <lineage>
        <taxon>Bacteria</taxon>
        <taxon>Pseudomonadati</taxon>
        <taxon>Pseudomonadota</taxon>
        <taxon>Alphaproteobacteria</taxon>
        <taxon>Rhodobacterales</taxon>
        <taxon>Paracoccaceae</taxon>
        <taxon>Pseudooceanicola</taxon>
    </lineage>
</organism>
<keyword evidence="3" id="KW-1185">Reference proteome</keyword>
<dbReference type="Pfam" id="PF12802">
    <property type="entry name" value="MarR_2"/>
    <property type="match status" value="1"/>
</dbReference>
<gene>
    <name evidence="2" type="ORF">PSM7751_00876</name>
</gene>
<protein>
    <submittedName>
        <fullName evidence="2">MarR family protein</fullName>
    </submittedName>
</protein>
<dbReference type="SMART" id="SM00347">
    <property type="entry name" value="HTH_MARR"/>
    <property type="match status" value="1"/>
</dbReference>
<dbReference type="PANTHER" id="PTHR33164:SF104">
    <property type="entry name" value="TRANSCRIPTIONAL REGULATORY PROTEIN"/>
    <property type="match status" value="1"/>
</dbReference>
<dbReference type="Gene3D" id="1.10.10.10">
    <property type="entry name" value="Winged helix-like DNA-binding domain superfamily/Winged helix DNA-binding domain"/>
    <property type="match status" value="1"/>
</dbReference>
<dbReference type="GO" id="GO:0003700">
    <property type="term" value="F:DNA-binding transcription factor activity"/>
    <property type="evidence" value="ECO:0007669"/>
    <property type="project" value="InterPro"/>
</dbReference>
<feature type="domain" description="HTH marR-type" evidence="1">
    <location>
        <begin position="23"/>
        <end position="159"/>
    </location>
</feature>
<dbReference type="PANTHER" id="PTHR33164">
    <property type="entry name" value="TRANSCRIPTIONAL REGULATOR, MARR FAMILY"/>
    <property type="match status" value="1"/>
</dbReference>
<reference evidence="2 3" key="1">
    <citation type="submission" date="2017-03" db="EMBL/GenBank/DDBJ databases">
        <authorList>
            <person name="Afonso C.L."/>
            <person name="Miller P.J."/>
            <person name="Scott M.A."/>
            <person name="Spackman E."/>
            <person name="Goraichik I."/>
            <person name="Dimitrov K.M."/>
            <person name="Suarez D.L."/>
            <person name="Swayne D.E."/>
        </authorList>
    </citation>
    <scope>NUCLEOTIDE SEQUENCE [LARGE SCALE GENOMIC DNA]</scope>
    <source>
        <strain evidence="2 3">CECT 7751</strain>
    </source>
</reference>
<dbReference type="Proteomes" id="UP000193963">
    <property type="component" value="Unassembled WGS sequence"/>
</dbReference>
<dbReference type="EMBL" id="FWFN01000002">
    <property type="protein sequence ID" value="SLN24990.1"/>
    <property type="molecule type" value="Genomic_DNA"/>
</dbReference>
<accession>A0A1X6YLM5</accession>